<gene>
    <name evidence="2" type="ORF">NDU88_001729</name>
</gene>
<proteinExistence type="predicted"/>
<sequence length="228" mass="23191">MALVGRPRFSECLPRWTGLSLVSGPVGSSGHAPHPRLVHSPVSPGEGAQDLLSSVAPGQGPALAAGPNLGPSGPPRAQSPMRLTSGRQCSAPLCAGSGAPHPAPTASGSGHCSAPRPAGPPQVAPTPLLSRLRARPSPGHLPGSDFFRLFGLGSRSTPGPTRGLLGFRYGCGRSWSSDRCSKAQKSGPWSRLPPKRRAAPRAEKRRSGLSVGRVGAGGRGIVDSPEAA</sequence>
<name>A0AAV7Q7W8_PLEWA</name>
<evidence type="ECO:0000313" key="2">
    <source>
        <dbReference type="EMBL" id="KAJ1135289.1"/>
    </source>
</evidence>
<evidence type="ECO:0000313" key="3">
    <source>
        <dbReference type="Proteomes" id="UP001066276"/>
    </source>
</evidence>
<dbReference type="EMBL" id="JANPWB010000010">
    <property type="protein sequence ID" value="KAJ1135289.1"/>
    <property type="molecule type" value="Genomic_DNA"/>
</dbReference>
<dbReference type="Proteomes" id="UP001066276">
    <property type="component" value="Chromosome 6"/>
</dbReference>
<feature type="region of interest" description="Disordered" evidence="1">
    <location>
        <begin position="24"/>
        <end position="126"/>
    </location>
</feature>
<evidence type="ECO:0000256" key="1">
    <source>
        <dbReference type="SAM" id="MobiDB-lite"/>
    </source>
</evidence>
<keyword evidence="3" id="KW-1185">Reference proteome</keyword>
<accession>A0AAV7Q7W8</accession>
<dbReference type="AlphaFoldDB" id="A0AAV7Q7W8"/>
<reference evidence="2" key="1">
    <citation type="journal article" date="2022" name="bioRxiv">
        <title>Sequencing and chromosome-scale assembly of the giantPleurodeles waltlgenome.</title>
        <authorList>
            <person name="Brown T."/>
            <person name="Elewa A."/>
            <person name="Iarovenko S."/>
            <person name="Subramanian E."/>
            <person name="Araus A.J."/>
            <person name="Petzold A."/>
            <person name="Susuki M."/>
            <person name="Suzuki K.-i.T."/>
            <person name="Hayashi T."/>
            <person name="Toyoda A."/>
            <person name="Oliveira C."/>
            <person name="Osipova E."/>
            <person name="Leigh N.D."/>
            <person name="Simon A."/>
            <person name="Yun M.H."/>
        </authorList>
    </citation>
    <scope>NUCLEOTIDE SEQUENCE</scope>
    <source>
        <strain evidence="2">20211129_DDA</strain>
        <tissue evidence="2">Liver</tissue>
    </source>
</reference>
<organism evidence="2 3">
    <name type="scientific">Pleurodeles waltl</name>
    <name type="common">Iberian ribbed newt</name>
    <dbReference type="NCBI Taxonomy" id="8319"/>
    <lineage>
        <taxon>Eukaryota</taxon>
        <taxon>Metazoa</taxon>
        <taxon>Chordata</taxon>
        <taxon>Craniata</taxon>
        <taxon>Vertebrata</taxon>
        <taxon>Euteleostomi</taxon>
        <taxon>Amphibia</taxon>
        <taxon>Batrachia</taxon>
        <taxon>Caudata</taxon>
        <taxon>Salamandroidea</taxon>
        <taxon>Salamandridae</taxon>
        <taxon>Pleurodelinae</taxon>
        <taxon>Pleurodeles</taxon>
    </lineage>
</organism>
<protein>
    <submittedName>
        <fullName evidence="2">Uncharacterized protein</fullName>
    </submittedName>
</protein>
<feature type="region of interest" description="Disordered" evidence="1">
    <location>
        <begin position="174"/>
        <end position="228"/>
    </location>
</feature>
<comment type="caution">
    <text evidence="2">The sequence shown here is derived from an EMBL/GenBank/DDBJ whole genome shotgun (WGS) entry which is preliminary data.</text>
</comment>
<feature type="compositionally biased region" description="Low complexity" evidence="1">
    <location>
        <begin position="56"/>
        <end position="71"/>
    </location>
</feature>